<gene>
    <name evidence="5" type="ORF">COO20_03230</name>
</gene>
<dbReference type="InterPro" id="IPR020449">
    <property type="entry name" value="Tscrpt_reg_AraC-type_HTH"/>
</dbReference>
<proteinExistence type="predicted"/>
<keyword evidence="1" id="KW-0805">Transcription regulation</keyword>
<dbReference type="PROSITE" id="PS00041">
    <property type="entry name" value="HTH_ARAC_FAMILY_1"/>
    <property type="match status" value="1"/>
</dbReference>
<dbReference type="InterPro" id="IPR018060">
    <property type="entry name" value="HTH_AraC"/>
</dbReference>
<dbReference type="SUPFAM" id="SSF46689">
    <property type="entry name" value="Homeodomain-like"/>
    <property type="match status" value="2"/>
</dbReference>
<evidence type="ECO:0000313" key="6">
    <source>
        <dbReference type="Proteomes" id="UP000233597"/>
    </source>
</evidence>
<organism evidence="5 6">
    <name type="scientific">Thalassospira marina</name>
    <dbReference type="NCBI Taxonomy" id="2048283"/>
    <lineage>
        <taxon>Bacteria</taxon>
        <taxon>Pseudomonadati</taxon>
        <taxon>Pseudomonadota</taxon>
        <taxon>Alphaproteobacteria</taxon>
        <taxon>Rhodospirillales</taxon>
        <taxon>Thalassospiraceae</taxon>
        <taxon>Thalassospira</taxon>
    </lineage>
</organism>
<dbReference type="PANTHER" id="PTHR47893:SF1">
    <property type="entry name" value="REGULATORY PROTEIN PCHR"/>
    <property type="match status" value="1"/>
</dbReference>
<dbReference type="GO" id="GO:0043565">
    <property type="term" value="F:sequence-specific DNA binding"/>
    <property type="evidence" value="ECO:0007669"/>
    <property type="project" value="InterPro"/>
</dbReference>
<dbReference type="AlphaFoldDB" id="A0A2N3KXI5"/>
<reference evidence="5 6" key="1">
    <citation type="submission" date="2017-09" db="EMBL/GenBank/DDBJ databases">
        <title>Biodiversity and function of Thalassospira species in the particle-attached aromatic-hydrocarbon-degrading consortia from the surface seawater of the South China Sea.</title>
        <authorList>
            <person name="Dong C."/>
            <person name="Liu R."/>
            <person name="Shao Z."/>
        </authorList>
    </citation>
    <scope>NUCLEOTIDE SEQUENCE [LARGE SCALE GENOMIC DNA]</scope>
    <source>
        <strain evidence="5 6">CSC1P2</strain>
    </source>
</reference>
<dbReference type="InterPro" id="IPR018062">
    <property type="entry name" value="HTH_AraC-typ_CS"/>
</dbReference>
<dbReference type="InterPro" id="IPR009057">
    <property type="entry name" value="Homeodomain-like_sf"/>
</dbReference>
<name>A0A2N3KXI5_9PROT</name>
<evidence type="ECO:0000256" key="1">
    <source>
        <dbReference type="ARBA" id="ARBA00023015"/>
    </source>
</evidence>
<evidence type="ECO:0000313" key="5">
    <source>
        <dbReference type="EMBL" id="PKR55213.1"/>
    </source>
</evidence>
<dbReference type="SMART" id="SM00342">
    <property type="entry name" value="HTH_ARAC"/>
    <property type="match status" value="1"/>
</dbReference>
<dbReference type="GO" id="GO:0003700">
    <property type="term" value="F:DNA-binding transcription factor activity"/>
    <property type="evidence" value="ECO:0007669"/>
    <property type="project" value="InterPro"/>
</dbReference>
<feature type="domain" description="HTH araC/xylS-type" evidence="4">
    <location>
        <begin position="299"/>
        <end position="397"/>
    </location>
</feature>
<dbReference type="InterPro" id="IPR053142">
    <property type="entry name" value="PchR_regulatory_protein"/>
</dbReference>
<dbReference type="PROSITE" id="PS01124">
    <property type="entry name" value="HTH_ARAC_FAMILY_2"/>
    <property type="match status" value="1"/>
</dbReference>
<dbReference type="Proteomes" id="UP000233597">
    <property type="component" value="Unassembled WGS sequence"/>
</dbReference>
<evidence type="ECO:0000259" key="4">
    <source>
        <dbReference type="PROSITE" id="PS01124"/>
    </source>
</evidence>
<dbReference type="PRINTS" id="PR00032">
    <property type="entry name" value="HTHARAC"/>
</dbReference>
<accession>A0A2N3KXI5</accession>
<protein>
    <submittedName>
        <fullName evidence="5">AraC family transcriptional regulator</fullName>
    </submittedName>
</protein>
<keyword evidence="3" id="KW-0804">Transcription</keyword>
<comment type="caution">
    <text evidence="5">The sequence shown here is derived from an EMBL/GenBank/DDBJ whole genome shotgun (WGS) entry which is preliminary data.</text>
</comment>
<dbReference type="Pfam" id="PF12833">
    <property type="entry name" value="HTH_18"/>
    <property type="match status" value="1"/>
</dbReference>
<evidence type="ECO:0000256" key="3">
    <source>
        <dbReference type="ARBA" id="ARBA00023163"/>
    </source>
</evidence>
<dbReference type="Gene3D" id="1.10.10.60">
    <property type="entry name" value="Homeodomain-like"/>
    <property type="match status" value="1"/>
</dbReference>
<evidence type="ECO:0000256" key="2">
    <source>
        <dbReference type="ARBA" id="ARBA00023125"/>
    </source>
</evidence>
<sequence>MLRHNMVPQSMNSLYQMRMIVNINFCKTSPANRRLRNHRTCLRKRRFAVCQAGKGTRTEMTMDKLPEQPALRRTPLDRDDITAAALWRNGGQSRQVAGGQAGLQPDDTVLKGRLVNDRPTSHFRVHTTDTVAMRDFEISNVVHPAVTVAIVVDGRVEGAFDDEPFDFDARHGVVGYMWALPHAVTLTRRIPKHNRVRKVMVTARFDWIEKSLGQSHGQDAIRAFLTGDHGPVRWQPSRRAVALAEQMLYPPIELPLFREIYIESRGLEIFGEALRSVMETPQIEHNCQAASVDVTDKAQEIRDYITHHMTCGLSLRDLATAMNMSVARLQRLFKTAYGTTVMDFMRETRLQTARDAMDKDGLTIGQAAYLAGYSSPANFATAFKRVFGISPSEARER</sequence>
<dbReference type="PANTHER" id="PTHR47893">
    <property type="entry name" value="REGULATORY PROTEIN PCHR"/>
    <property type="match status" value="1"/>
</dbReference>
<dbReference type="EMBL" id="NWTK01000002">
    <property type="protein sequence ID" value="PKR55213.1"/>
    <property type="molecule type" value="Genomic_DNA"/>
</dbReference>
<keyword evidence="2" id="KW-0238">DNA-binding</keyword>